<dbReference type="InterPro" id="IPR042197">
    <property type="entry name" value="Apaf_helical"/>
</dbReference>
<evidence type="ECO:0000259" key="13">
    <source>
        <dbReference type="PROSITE" id="PS50104"/>
    </source>
</evidence>
<evidence type="ECO:0000313" key="14">
    <source>
        <dbReference type="EMBL" id="KAJ9701134.1"/>
    </source>
</evidence>
<dbReference type="Pfam" id="PF23286">
    <property type="entry name" value="LRR_13"/>
    <property type="match status" value="1"/>
</dbReference>
<organism evidence="14 15">
    <name type="scientific">Vitis rotundifolia</name>
    <name type="common">Muscadine grape</name>
    <dbReference type="NCBI Taxonomy" id="103349"/>
    <lineage>
        <taxon>Eukaryota</taxon>
        <taxon>Viridiplantae</taxon>
        <taxon>Streptophyta</taxon>
        <taxon>Embryophyta</taxon>
        <taxon>Tracheophyta</taxon>
        <taxon>Spermatophyta</taxon>
        <taxon>Magnoliopsida</taxon>
        <taxon>eudicotyledons</taxon>
        <taxon>Gunneridae</taxon>
        <taxon>Pentapetalae</taxon>
        <taxon>rosids</taxon>
        <taxon>Vitales</taxon>
        <taxon>Vitaceae</taxon>
        <taxon>Viteae</taxon>
        <taxon>Vitis</taxon>
    </lineage>
</organism>
<dbReference type="Pfam" id="PF00931">
    <property type="entry name" value="NB-ARC"/>
    <property type="match status" value="1"/>
</dbReference>
<dbReference type="GO" id="GO:0007165">
    <property type="term" value="P:signal transduction"/>
    <property type="evidence" value="ECO:0007669"/>
    <property type="project" value="InterPro"/>
</dbReference>
<proteinExistence type="inferred from homology"/>
<evidence type="ECO:0000313" key="15">
    <source>
        <dbReference type="Proteomes" id="UP001168098"/>
    </source>
</evidence>
<dbReference type="PROSITE" id="PS50104">
    <property type="entry name" value="TIR"/>
    <property type="match status" value="1"/>
</dbReference>
<dbReference type="InterPro" id="IPR045344">
    <property type="entry name" value="C-JID"/>
</dbReference>
<dbReference type="SMART" id="SM00369">
    <property type="entry name" value="LRR_TYP"/>
    <property type="match status" value="4"/>
</dbReference>
<keyword evidence="15" id="KW-1185">Reference proteome</keyword>
<keyword evidence="5" id="KW-0433">Leucine-rich repeat</keyword>
<comment type="caution">
    <text evidence="14">The sequence shown here is derived from an EMBL/GenBank/DDBJ whole genome shotgun (WGS) entry which is preliminary data.</text>
</comment>
<dbReference type="InterPro" id="IPR032675">
    <property type="entry name" value="LRR_dom_sf"/>
</dbReference>
<dbReference type="FunFam" id="3.80.10.10:FF:000386">
    <property type="entry name" value="Disease resistance protein RPS4"/>
    <property type="match status" value="1"/>
</dbReference>
<dbReference type="Pfam" id="PF23282">
    <property type="entry name" value="WHD_ROQ1"/>
    <property type="match status" value="1"/>
</dbReference>
<dbReference type="GO" id="GO:0005634">
    <property type="term" value="C:nucleus"/>
    <property type="evidence" value="ECO:0007669"/>
    <property type="project" value="UniProtKB-SubCell"/>
</dbReference>
<dbReference type="SUPFAM" id="SSF52058">
    <property type="entry name" value="L domain-like"/>
    <property type="match status" value="2"/>
</dbReference>
<name>A0AA39A5J0_VITRO</name>
<evidence type="ECO:0000256" key="6">
    <source>
        <dbReference type="ARBA" id="ARBA00022737"/>
    </source>
</evidence>
<evidence type="ECO:0000256" key="1">
    <source>
        <dbReference type="ARBA" id="ARBA00004123"/>
    </source>
</evidence>
<dbReference type="InterPro" id="IPR027417">
    <property type="entry name" value="P-loop_NTPase"/>
</dbReference>
<dbReference type="Pfam" id="PF01582">
    <property type="entry name" value="TIR"/>
    <property type="match status" value="1"/>
</dbReference>
<evidence type="ECO:0000256" key="2">
    <source>
        <dbReference type="ARBA" id="ARBA00004496"/>
    </source>
</evidence>
<evidence type="ECO:0000256" key="8">
    <source>
        <dbReference type="ARBA" id="ARBA00022821"/>
    </source>
</evidence>
<feature type="domain" description="TIR" evidence="13">
    <location>
        <begin position="20"/>
        <end position="185"/>
    </location>
</feature>
<dbReference type="Gene3D" id="3.80.10.10">
    <property type="entry name" value="Ribonuclease Inhibitor"/>
    <property type="match status" value="3"/>
</dbReference>
<dbReference type="GO" id="GO:0043068">
    <property type="term" value="P:positive regulation of programmed cell death"/>
    <property type="evidence" value="ECO:0007669"/>
    <property type="project" value="UniProtKB-ARBA"/>
</dbReference>
<keyword evidence="9" id="KW-0520">NAD</keyword>
<dbReference type="GO" id="GO:0043531">
    <property type="term" value="F:ADP binding"/>
    <property type="evidence" value="ECO:0007669"/>
    <property type="project" value="InterPro"/>
</dbReference>
<evidence type="ECO:0000256" key="10">
    <source>
        <dbReference type="ARBA" id="ARBA00023242"/>
    </source>
</evidence>
<dbReference type="InterPro" id="IPR058192">
    <property type="entry name" value="WHD_ROQ1-like"/>
</dbReference>
<accession>A0AA39A5J0</accession>
<reference evidence="14 15" key="1">
    <citation type="journal article" date="2023" name="BMC Biotechnol.">
        <title>Vitis rotundifolia cv Carlos genome sequencing.</title>
        <authorList>
            <person name="Huff M."/>
            <person name="Hulse-Kemp A."/>
            <person name="Scheffler B."/>
            <person name="Youngblood R."/>
            <person name="Simpson S."/>
            <person name="Babiker E."/>
            <person name="Staton M."/>
        </authorList>
    </citation>
    <scope>NUCLEOTIDE SEQUENCE [LARGE SCALE GENOMIC DNA]</scope>
    <source>
        <tissue evidence="14">Leaf</tissue>
    </source>
</reference>
<keyword evidence="7" id="KW-0378">Hydrolase</keyword>
<keyword evidence="8" id="KW-0611">Plant defense</keyword>
<dbReference type="InterPro" id="IPR003591">
    <property type="entry name" value="Leu-rich_rpt_typical-subtyp"/>
</dbReference>
<evidence type="ECO:0000256" key="12">
    <source>
        <dbReference type="ARBA" id="ARBA00061488"/>
    </source>
</evidence>
<dbReference type="AlphaFoldDB" id="A0AA39A5J0"/>
<evidence type="ECO:0000256" key="7">
    <source>
        <dbReference type="ARBA" id="ARBA00022801"/>
    </source>
</evidence>
<dbReference type="SUPFAM" id="SSF52540">
    <property type="entry name" value="P-loop containing nucleoside triphosphate hydrolases"/>
    <property type="match status" value="1"/>
</dbReference>
<dbReference type="Gene3D" id="3.40.50.10140">
    <property type="entry name" value="Toll/interleukin-1 receptor homology (TIR) domain"/>
    <property type="match status" value="1"/>
</dbReference>
<dbReference type="GO" id="GO:0005737">
    <property type="term" value="C:cytoplasm"/>
    <property type="evidence" value="ECO:0007669"/>
    <property type="project" value="UniProtKB-SubCell"/>
</dbReference>
<dbReference type="Gene3D" id="3.40.50.300">
    <property type="entry name" value="P-loop containing nucleotide triphosphate hydrolases"/>
    <property type="match status" value="1"/>
</dbReference>
<dbReference type="Gene3D" id="1.10.8.430">
    <property type="entry name" value="Helical domain of apoptotic protease-activating factors"/>
    <property type="match status" value="1"/>
</dbReference>
<evidence type="ECO:0000256" key="11">
    <source>
        <dbReference type="ARBA" id="ARBA00047304"/>
    </source>
</evidence>
<dbReference type="InterPro" id="IPR058546">
    <property type="entry name" value="RPS4B/Roq1-like_LRR"/>
</dbReference>
<dbReference type="InterPro" id="IPR002182">
    <property type="entry name" value="NB-ARC"/>
</dbReference>
<keyword evidence="4" id="KW-0963">Cytoplasm</keyword>
<evidence type="ECO:0000256" key="5">
    <source>
        <dbReference type="ARBA" id="ARBA00022614"/>
    </source>
</evidence>
<evidence type="ECO:0000256" key="3">
    <source>
        <dbReference type="ARBA" id="ARBA00011982"/>
    </source>
</evidence>
<dbReference type="PANTHER" id="PTHR11017">
    <property type="entry name" value="LEUCINE-RICH REPEAT-CONTAINING PROTEIN"/>
    <property type="match status" value="1"/>
</dbReference>
<dbReference type="GO" id="GO:0061809">
    <property type="term" value="F:NAD+ nucleosidase activity, cyclic ADP-ribose generating"/>
    <property type="evidence" value="ECO:0007669"/>
    <property type="project" value="UniProtKB-EC"/>
</dbReference>
<dbReference type="Pfam" id="PF20160">
    <property type="entry name" value="C-JID"/>
    <property type="match status" value="1"/>
</dbReference>
<dbReference type="InterPro" id="IPR044974">
    <property type="entry name" value="Disease_R_plants"/>
</dbReference>
<sequence>MASTSSTSTSTSISTFIPQRNFDVFLSFRGEDTRFNFTDHLYENLIRRGIHTFRDDSLERGEEIAPELLKAIEESRFSLIVFSENYAGSRWCLDELVKIMKCRKEMKQTVVPIFYHVDPSHVRNQTGRFGEAFSNYKEDTEEMKEKVRSWRSALTEATNISGEHVKDGYESEHIKKIVNNIFMRLNCRMFDVGANLVGMDSHVNEIIRQLCVDQLNDIRIIGICGIGGMGKTSIAKVIYNKFSHEFEYMSFLENVREVGKTMGLHHLQNQLLCDLLQVERNQNVSNVGQGANMIKNVLRFKRVFIVLDDIDDSDQLEYLLRNRDWLGRGSRVIITTRSKHLLQEMDDVYEVEELNFEQARELFSLFAFRQNLPKQDFIHLSNRVIYYCHGLPLALKVLGSLLFNKTILQWESELCKLEREPEVKIQNVLKVSFDGLDHTQKKIFLDIACFFKGEDKDFVSRILDSCDLYAEIGIKVLHDKCLISLSENKILMHDLIQEMGWNIIRSEFPDNPGKWSRLWDPSDVYRAFTMKKGMENVEAIFLNLSRSKQLQFSTKVFAKMKRLRLLKIYGMDCCGSMKKEYKIILPEDFQFPSQELRYLHWKGYPLKSLPSNFHGENLVVLNMMDSNIKQLWQGNKCLGKLKFLNLLRSKQLTEISNFSNMPNLEELELGYCTSLNIVDPSIGVLRKLTLLSLSGCENLTSLPSSIQYLDSLETIYLNNCSNLEKFLEIEESSMKALTYLHFDRSAIKELPSPIEYLTGLKELFMKHCKNLRSLPSSICRLKSLEDLQLFVCSNLDACPEIMEDMEEFLDLRTGIKELPSSMEHLLNINSLSLSDCKNLRSLLSSIRRFKSFRQLFLNGCSSLRNFPEIMEGMKYLEVLGLEGTAIKELPSSIQNLKSLQMLYLSNCKNLVTLPDSINDLRSLKRLILPGCSNLEKFPKNLEGLCSLVELDLSHCNLMEGSIPTDLWGLYSLCTLNLSGNHMISIPSGITQLCRLRLLDISHCKMLQEIPELSSSLPQIDAHGCTKLEVLSSPSSLLCSFLKWFKRFNPTSNEYMNQNWKKGKVIIIPGNGGIPGWVLHQEIGSQVRIELPLNWYEDNHFLGFAFFVLYHKGNHFEVPYYFDLTLYGDSDEVVDHLSVDSLCKCHEINGDVSDELWVTLYPKNAISNKYHRNQPWHFLVAFDFSTRINGEVTHPNIKRCGVQLMYTRDSLNSSVPMLLDYQRGHDDAGKNQADDWESRRKRLRASSTDLKL</sequence>
<dbReference type="EMBL" id="JARBHA010000005">
    <property type="protein sequence ID" value="KAJ9701134.1"/>
    <property type="molecule type" value="Genomic_DNA"/>
</dbReference>
<dbReference type="InterPro" id="IPR035897">
    <property type="entry name" value="Toll_tir_struct_dom_sf"/>
</dbReference>
<dbReference type="PRINTS" id="PR00364">
    <property type="entry name" value="DISEASERSIST"/>
</dbReference>
<dbReference type="SUPFAM" id="SSF52200">
    <property type="entry name" value="Toll/Interleukin receptor TIR domain"/>
    <property type="match status" value="1"/>
</dbReference>
<keyword evidence="6" id="KW-0677">Repeat</keyword>
<dbReference type="PROSITE" id="PS51450">
    <property type="entry name" value="LRR"/>
    <property type="match status" value="1"/>
</dbReference>
<comment type="catalytic activity">
    <reaction evidence="11">
        <text>NAD(+) + H2O = ADP-D-ribose + nicotinamide + H(+)</text>
        <dbReference type="Rhea" id="RHEA:16301"/>
        <dbReference type="ChEBI" id="CHEBI:15377"/>
        <dbReference type="ChEBI" id="CHEBI:15378"/>
        <dbReference type="ChEBI" id="CHEBI:17154"/>
        <dbReference type="ChEBI" id="CHEBI:57540"/>
        <dbReference type="ChEBI" id="CHEBI:57967"/>
        <dbReference type="EC" id="3.2.2.6"/>
    </reaction>
    <physiologicalReaction direction="left-to-right" evidence="11">
        <dbReference type="Rhea" id="RHEA:16302"/>
    </physiologicalReaction>
</comment>
<dbReference type="FunFam" id="3.40.50.10140:FF:000007">
    <property type="entry name" value="Disease resistance protein (TIR-NBS-LRR class)"/>
    <property type="match status" value="1"/>
</dbReference>
<protein>
    <recommendedName>
        <fullName evidence="3">ADP-ribosyl cyclase/cyclic ADP-ribose hydrolase</fullName>
        <ecNumber evidence="3">3.2.2.6</ecNumber>
    </recommendedName>
</protein>
<dbReference type="Pfam" id="PF07725">
    <property type="entry name" value="LRR_3"/>
    <property type="match status" value="1"/>
</dbReference>
<gene>
    <name evidence="14" type="ORF">PVL29_006468</name>
</gene>
<dbReference type="GO" id="GO:0050832">
    <property type="term" value="P:defense response to fungus"/>
    <property type="evidence" value="ECO:0007669"/>
    <property type="project" value="UniProtKB-ARBA"/>
</dbReference>
<comment type="subcellular location">
    <subcellularLocation>
        <location evidence="2">Cytoplasm</location>
    </subcellularLocation>
    <subcellularLocation>
        <location evidence="1">Nucleus</location>
    </subcellularLocation>
</comment>
<dbReference type="PANTHER" id="PTHR11017:SF570">
    <property type="entry name" value="DISEASE RESISTANCE PROTEIN (TIR-NBS CLASS)-RELATED"/>
    <property type="match status" value="1"/>
</dbReference>
<evidence type="ECO:0000256" key="9">
    <source>
        <dbReference type="ARBA" id="ARBA00023027"/>
    </source>
</evidence>
<comment type="similarity">
    <text evidence="12">Belongs to the disease resistance TIR-NB-LRR family.</text>
</comment>
<dbReference type="InterPro" id="IPR000157">
    <property type="entry name" value="TIR_dom"/>
</dbReference>
<dbReference type="EC" id="3.2.2.6" evidence="3"/>
<evidence type="ECO:0000256" key="4">
    <source>
        <dbReference type="ARBA" id="ARBA00022490"/>
    </source>
</evidence>
<dbReference type="SMART" id="SM00255">
    <property type="entry name" value="TIR"/>
    <property type="match status" value="1"/>
</dbReference>
<dbReference type="Proteomes" id="UP001168098">
    <property type="component" value="Unassembled WGS sequence"/>
</dbReference>
<dbReference type="InterPro" id="IPR011713">
    <property type="entry name" value="Leu-rich_rpt_3"/>
</dbReference>
<keyword evidence="10" id="KW-0539">Nucleus</keyword>
<dbReference type="InterPro" id="IPR001611">
    <property type="entry name" value="Leu-rich_rpt"/>
</dbReference>